<dbReference type="PANTHER" id="PTHR48106">
    <property type="entry name" value="QUINONE OXIDOREDUCTASE PIG3-RELATED"/>
    <property type="match status" value="1"/>
</dbReference>
<reference evidence="5" key="1">
    <citation type="submission" date="2016-10" db="EMBL/GenBank/DDBJ databases">
        <authorList>
            <person name="Varghese N."/>
            <person name="Submissions S."/>
        </authorList>
    </citation>
    <scope>NUCLEOTIDE SEQUENCE [LARGE SCALE GENOMIC DNA]</scope>
    <source>
        <strain evidence="5">UNC178MFTsu3.1</strain>
    </source>
</reference>
<dbReference type="GO" id="GO:0070402">
    <property type="term" value="F:NADPH binding"/>
    <property type="evidence" value="ECO:0007669"/>
    <property type="project" value="TreeGrafter"/>
</dbReference>
<dbReference type="InterPro" id="IPR013154">
    <property type="entry name" value="ADH-like_N"/>
</dbReference>
<dbReference type="InterPro" id="IPR014189">
    <property type="entry name" value="Quinone_OxRdtase_PIG3"/>
</dbReference>
<dbReference type="GO" id="GO:0016651">
    <property type="term" value="F:oxidoreductase activity, acting on NAD(P)H"/>
    <property type="evidence" value="ECO:0007669"/>
    <property type="project" value="TreeGrafter"/>
</dbReference>
<dbReference type="PANTHER" id="PTHR48106:SF8">
    <property type="entry name" value="OS02G0805600 PROTEIN"/>
    <property type="match status" value="1"/>
</dbReference>
<organism evidence="4 5">
    <name type="scientific">Dyella marensis</name>
    <dbReference type="NCBI Taxonomy" id="500610"/>
    <lineage>
        <taxon>Bacteria</taxon>
        <taxon>Pseudomonadati</taxon>
        <taxon>Pseudomonadota</taxon>
        <taxon>Gammaproteobacteria</taxon>
        <taxon>Lysobacterales</taxon>
        <taxon>Rhodanobacteraceae</taxon>
        <taxon>Dyella</taxon>
    </lineage>
</organism>
<dbReference type="Pfam" id="PF08240">
    <property type="entry name" value="ADH_N"/>
    <property type="match status" value="1"/>
</dbReference>
<dbReference type="InterPro" id="IPR020843">
    <property type="entry name" value="ER"/>
</dbReference>
<evidence type="ECO:0000313" key="4">
    <source>
        <dbReference type="EMBL" id="SFD99824.1"/>
    </source>
</evidence>
<dbReference type="Proteomes" id="UP000199477">
    <property type="component" value="Unassembled WGS sequence"/>
</dbReference>
<gene>
    <name evidence="4" type="ORF">SAMN02799615_00051</name>
</gene>
<feature type="domain" description="Enoyl reductase (ER)" evidence="3">
    <location>
        <begin position="16"/>
        <end position="329"/>
    </location>
</feature>
<dbReference type="Pfam" id="PF00107">
    <property type="entry name" value="ADH_zinc_N"/>
    <property type="match status" value="1"/>
</dbReference>
<protein>
    <submittedName>
        <fullName evidence="4">Putative NAD(P)H quinone oxidoreductase, PIG3 family</fullName>
    </submittedName>
</protein>
<evidence type="ECO:0000313" key="5">
    <source>
        <dbReference type="Proteomes" id="UP000199477"/>
    </source>
</evidence>
<dbReference type="SUPFAM" id="SSF51735">
    <property type="entry name" value="NAD(P)-binding Rossmann-fold domains"/>
    <property type="match status" value="1"/>
</dbReference>
<dbReference type="Gene3D" id="3.40.50.720">
    <property type="entry name" value="NAD(P)-binding Rossmann-like Domain"/>
    <property type="match status" value="1"/>
</dbReference>
<keyword evidence="2" id="KW-0560">Oxidoreductase</keyword>
<evidence type="ECO:0000259" key="3">
    <source>
        <dbReference type="SMART" id="SM00829"/>
    </source>
</evidence>
<proteinExistence type="predicted"/>
<dbReference type="SUPFAM" id="SSF50129">
    <property type="entry name" value="GroES-like"/>
    <property type="match status" value="1"/>
</dbReference>
<dbReference type="SMART" id="SM00829">
    <property type="entry name" value="PKS_ER"/>
    <property type="match status" value="1"/>
</dbReference>
<dbReference type="InterPro" id="IPR013149">
    <property type="entry name" value="ADH-like_C"/>
</dbReference>
<sequence>MPDTERMLAMVYEGAGGPHVIARRELPMPVCTPDMLLVKVHASALNRADVLQREGEYEIPAGQSTIPGVEIAGTVEAWGEHVSGFSRGQRVYGVVEGGGFAEFCLLDRLMANPIPDGVGFEEAAATAESFLTCNETLFELGGLAPGDSVLIHAGASGIGTTAMRMALHAGARPICTVGSRAKAEALRGLGAADVIEYRTQDFLAEVLRLTGGEGVALVLDFVGGAYLERNLRALRPGGCMVSAGLLDGLSAEIDLLFLVERRLQIKGSSLRLRPMAQKRGVNARFRQRWAKPLQQGDISPVIHATYALADLALAQAEMEENRNIGKIVLAVRDTEGASLL</sequence>
<dbReference type="InterPro" id="IPR011032">
    <property type="entry name" value="GroES-like_sf"/>
</dbReference>
<dbReference type="STRING" id="500610.SAMN02799615_00051"/>
<dbReference type="Gene3D" id="3.90.180.10">
    <property type="entry name" value="Medium-chain alcohol dehydrogenases, catalytic domain"/>
    <property type="match status" value="1"/>
</dbReference>
<dbReference type="CDD" id="cd05276">
    <property type="entry name" value="p53_inducible_oxidoreductase"/>
    <property type="match status" value="1"/>
</dbReference>
<evidence type="ECO:0000256" key="2">
    <source>
        <dbReference type="ARBA" id="ARBA00023002"/>
    </source>
</evidence>
<dbReference type="AlphaFoldDB" id="A0A1I1WXA4"/>
<dbReference type="EMBL" id="FONH01000001">
    <property type="protein sequence ID" value="SFD99824.1"/>
    <property type="molecule type" value="Genomic_DNA"/>
</dbReference>
<dbReference type="InterPro" id="IPR036291">
    <property type="entry name" value="NAD(P)-bd_dom_sf"/>
</dbReference>
<evidence type="ECO:0000256" key="1">
    <source>
        <dbReference type="ARBA" id="ARBA00022857"/>
    </source>
</evidence>
<keyword evidence="5" id="KW-1185">Reference proteome</keyword>
<keyword evidence="1" id="KW-0521">NADP</keyword>
<dbReference type="NCBIfam" id="TIGR02824">
    <property type="entry name" value="quinone_pig3"/>
    <property type="match status" value="1"/>
</dbReference>
<name>A0A1I1WXA4_9GAMM</name>
<accession>A0A1I1WXA4</accession>